<organism evidence="12 13">
    <name type="scientific">Sphingomonas kyeonggiensis</name>
    <dbReference type="NCBI Taxonomy" id="1268553"/>
    <lineage>
        <taxon>Bacteria</taxon>
        <taxon>Pseudomonadati</taxon>
        <taxon>Pseudomonadota</taxon>
        <taxon>Alphaproteobacteria</taxon>
        <taxon>Sphingomonadales</taxon>
        <taxon>Sphingomonadaceae</taxon>
        <taxon>Sphingomonas</taxon>
    </lineage>
</organism>
<comment type="caution">
    <text evidence="10">Lacks conserved residue(s) required for the propagation of feature annotation.</text>
</comment>
<evidence type="ECO:0000256" key="3">
    <source>
        <dbReference type="ARBA" id="ARBA00022598"/>
    </source>
</evidence>
<protein>
    <recommendedName>
        <fullName evidence="10">Succinate--CoA ligase [ADP-forming] subunit beta</fullName>
        <ecNumber evidence="10">6.2.1.5</ecNumber>
    </recommendedName>
    <alternativeName>
        <fullName evidence="10">Succinyl-CoA synthetase subunit beta</fullName>
        <shortName evidence="10">SCS-beta</shortName>
    </alternativeName>
</protein>
<dbReference type="GO" id="GO:0006099">
    <property type="term" value="P:tricarboxylic acid cycle"/>
    <property type="evidence" value="ECO:0007669"/>
    <property type="project" value="UniProtKB-UniRule"/>
</dbReference>
<proteinExistence type="inferred from homology"/>
<dbReference type="InterPro" id="IPR013815">
    <property type="entry name" value="ATP_grasp_subdomain_1"/>
</dbReference>
<dbReference type="GO" id="GO:0006104">
    <property type="term" value="P:succinyl-CoA metabolic process"/>
    <property type="evidence" value="ECO:0007669"/>
    <property type="project" value="TreeGrafter"/>
</dbReference>
<dbReference type="EMBL" id="JACHLN010000001">
    <property type="protein sequence ID" value="MBB4837941.1"/>
    <property type="molecule type" value="Genomic_DNA"/>
</dbReference>
<reference evidence="12 13" key="1">
    <citation type="submission" date="2020-08" db="EMBL/GenBank/DDBJ databases">
        <title>Functional genomics of gut bacteria from endangered species of beetles.</title>
        <authorList>
            <person name="Carlos-Shanley C."/>
        </authorList>
    </citation>
    <scope>NUCLEOTIDE SEQUENCE [LARGE SCALE GENOMIC DNA]</scope>
    <source>
        <strain evidence="12 13">S00224</strain>
    </source>
</reference>
<evidence type="ECO:0000256" key="7">
    <source>
        <dbReference type="ARBA" id="ARBA00022842"/>
    </source>
</evidence>
<dbReference type="InterPro" id="IPR005811">
    <property type="entry name" value="SUCC_ACL_C"/>
</dbReference>
<dbReference type="PROSITE" id="PS50975">
    <property type="entry name" value="ATP_GRASP"/>
    <property type="match status" value="1"/>
</dbReference>
<dbReference type="EC" id="6.2.1.5" evidence="10"/>
<keyword evidence="13" id="KW-1185">Reference proteome</keyword>
<feature type="domain" description="ATP-grasp" evidence="11">
    <location>
        <begin position="9"/>
        <end position="55"/>
    </location>
</feature>
<feature type="binding site" evidence="10">
    <location>
        <position position="209"/>
    </location>
    <ligand>
        <name>Mg(2+)</name>
        <dbReference type="ChEBI" id="CHEBI:18420"/>
    </ligand>
</feature>
<dbReference type="GO" id="GO:0042709">
    <property type="term" value="C:succinate-CoA ligase complex"/>
    <property type="evidence" value="ECO:0007669"/>
    <property type="project" value="TreeGrafter"/>
</dbReference>
<gene>
    <name evidence="10" type="primary">sucC</name>
    <name evidence="12" type="ORF">HNP52_000992</name>
</gene>
<accession>A0A7W7JYY8</accession>
<keyword evidence="5 10" id="KW-0547">Nucleotide-binding</keyword>
<feature type="binding site" evidence="10">
    <location>
        <position position="117"/>
    </location>
    <ligand>
        <name>ATP</name>
        <dbReference type="ChEBI" id="CHEBI:30616"/>
    </ligand>
</feature>
<dbReference type="GO" id="GO:0005524">
    <property type="term" value="F:ATP binding"/>
    <property type="evidence" value="ECO:0007669"/>
    <property type="project" value="UniProtKB-UniRule"/>
</dbReference>
<feature type="binding site" evidence="10">
    <location>
        <position position="46"/>
    </location>
    <ligand>
        <name>ATP</name>
        <dbReference type="ChEBI" id="CHEBI:30616"/>
    </ligand>
</feature>
<comment type="catalytic activity">
    <reaction evidence="10">
        <text>succinate + ATP + CoA = succinyl-CoA + ADP + phosphate</text>
        <dbReference type="Rhea" id="RHEA:17661"/>
        <dbReference type="ChEBI" id="CHEBI:30031"/>
        <dbReference type="ChEBI" id="CHEBI:30616"/>
        <dbReference type="ChEBI" id="CHEBI:43474"/>
        <dbReference type="ChEBI" id="CHEBI:57287"/>
        <dbReference type="ChEBI" id="CHEBI:57292"/>
        <dbReference type="ChEBI" id="CHEBI:456216"/>
        <dbReference type="EC" id="6.2.1.5"/>
    </reaction>
</comment>
<dbReference type="GO" id="GO:0050074">
    <property type="term" value="F:malate-CoA ligase activity"/>
    <property type="evidence" value="ECO:0007669"/>
    <property type="project" value="UniProtKB-EC"/>
</dbReference>
<dbReference type="InterPro" id="IPR011761">
    <property type="entry name" value="ATP-grasp"/>
</dbReference>
<dbReference type="NCBIfam" id="TIGR01016">
    <property type="entry name" value="sucCoAbeta"/>
    <property type="match status" value="1"/>
</dbReference>
<evidence type="ECO:0000256" key="2">
    <source>
        <dbReference type="ARBA" id="ARBA00022532"/>
    </source>
</evidence>
<evidence type="ECO:0000256" key="6">
    <source>
        <dbReference type="ARBA" id="ARBA00022840"/>
    </source>
</evidence>
<dbReference type="Gene3D" id="3.40.50.261">
    <property type="entry name" value="Succinyl-CoA synthetase domains"/>
    <property type="match status" value="1"/>
</dbReference>
<comment type="catalytic activity">
    <reaction evidence="10">
        <text>GTP + succinate + CoA = succinyl-CoA + GDP + phosphate</text>
        <dbReference type="Rhea" id="RHEA:22120"/>
        <dbReference type="ChEBI" id="CHEBI:30031"/>
        <dbReference type="ChEBI" id="CHEBI:37565"/>
        <dbReference type="ChEBI" id="CHEBI:43474"/>
        <dbReference type="ChEBI" id="CHEBI:57287"/>
        <dbReference type="ChEBI" id="CHEBI:57292"/>
        <dbReference type="ChEBI" id="CHEBI:58189"/>
    </reaction>
</comment>
<feature type="binding site" evidence="10">
    <location>
        <position position="223"/>
    </location>
    <ligand>
        <name>Mg(2+)</name>
        <dbReference type="ChEBI" id="CHEBI:18420"/>
    </ligand>
</feature>
<feature type="binding site" evidence="10">
    <location>
        <position position="274"/>
    </location>
    <ligand>
        <name>substrate</name>
        <note>ligand shared with subunit alpha</note>
    </ligand>
</feature>
<comment type="caution">
    <text evidence="12">The sequence shown here is derived from an EMBL/GenBank/DDBJ whole genome shotgun (WGS) entry which is preliminary data.</text>
</comment>
<dbReference type="SUPFAM" id="SSF52210">
    <property type="entry name" value="Succinyl-CoA synthetase domains"/>
    <property type="match status" value="1"/>
</dbReference>
<dbReference type="GO" id="GO:0004775">
    <property type="term" value="F:succinate-CoA ligase (ADP-forming) activity"/>
    <property type="evidence" value="ECO:0007669"/>
    <property type="project" value="UniProtKB-UniRule"/>
</dbReference>
<dbReference type="Gene3D" id="3.30.470.20">
    <property type="entry name" value="ATP-grasp fold, B domain"/>
    <property type="match status" value="1"/>
</dbReference>
<dbReference type="SUPFAM" id="SSF56059">
    <property type="entry name" value="Glutathione synthetase ATP-binding domain-like"/>
    <property type="match status" value="1"/>
</dbReference>
<dbReference type="GO" id="GO:0005829">
    <property type="term" value="C:cytosol"/>
    <property type="evidence" value="ECO:0007669"/>
    <property type="project" value="TreeGrafter"/>
</dbReference>
<keyword evidence="6 10" id="KW-0067">ATP-binding</keyword>
<keyword evidence="7 10" id="KW-0460">Magnesium</keyword>
<comment type="pathway">
    <text evidence="9">One-carbon metabolism; formaldehyde assimilation via serine pathway.</text>
</comment>
<feature type="binding site" evidence="10">
    <location>
        <begin position="331"/>
        <end position="333"/>
    </location>
    <ligand>
        <name>substrate</name>
        <note>ligand shared with subunit alpha</note>
    </ligand>
</feature>
<keyword evidence="4 10" id="KW-0479">Metal-binding</keyword>
<dbReference type="FunFam" id="3.30.1490.20:FF:000002">
    <property type="entry name" value="Succinate--CoA ligase [ADP-forming] subunit beta"/>
    <property type="match status" value="1"/>
</dbReference>
<comment type="similarity">
    <text evidence="1 10">Belongs to the succinate/malate CoA ligase beta subunit family.</text>
</comment>
<dbReference type="InterPro" id="IPR016102">
    <property type="entry name" value="Succinyl-CoA_synth-like"/>
</dbReference>
<evidence type="ECO:0000259" key="11">
    <source>
        <dbReference type="PROSITE" id="PS50975"/>
    </source>
</evidence>
<dbReference type="Pfam" id="PF00549">
    <property type="entry name" value="Ligase_CoA"/>
    <property type="match status" value="1"/>
</dbReference>
<evidence type="ECO:0000256" key="5">
    <source>
        <dbReference type="ARBA" id="ARBA00022741"/>
    </source>
</evidence>
<dbReference type="PANTHER" id="PTHR11815:SF10">
    <property type="entry name" value="SUCCINATE--COA LIGASE [GDP-FORMING] SUBUNIT BETA, MITOCHONDRIAL"/>
    <property type="match status" value="1"/>
</dbReference>
<dbReference type="NCBIfam" id="NF001913">
    <property type="entry name" value="PRK00696.1"/>
    <property type="match status" value="1"/>
</dbReference>
<dbReference type="GO" id="GO:0000287">
    <property type="term" value="F:magnesium ion binding"/>
    <property type="evidence" value="ECO:0007669"/>
    <property type="project" value="UniProtKB-UniRule"/>
</dbReference>
<comment type="subunit">
    <text evidence="10">Heterotetramer of two alpha and two beta subunits.</text>
</comment>
<dbReference type="HAMAP" id="MF_00558">
    <property type="entry name" value="Succ_CoA_beta"/>
    <property type="match status" value="1"/>
</dbReference>
<evidence type="ECO:0000256" key="1">
    <source>
        <dbReference type="ARBA" id="ARBA00009182"/>
    </source>
</evidence>
<evidence type="ECO:0000256" key="10">
    <source>
        <dbReference type="HAMAP-Rule" id="MF_00558"/>
    </source>
</evidence>
<feature type="binding site" evidence="10">
    <location>
        <begin position="53"/>
        <end position="55"/>
    </location>
    <ligand>
        <name>ATP</name>
        <dbReference type="ChEBI" id="CHEBI:30616"/>
    </ligand>
</feature>
<keyword evidence="3 10" id="KW-0436">Ligase</keyword>
<dbReference type="Proteomes" id="UP000575241">
    <property type="component" value="Unassembled WGS sequence"/>
</dbReference>
<evidence type="ECO:0000313" key="13">
    <source>
        <dbReference type="Proteomes" id="UP000575241"/>
    </source>
</evidence>
<dbReference type="Pfam" id="PF08442">
    <property type="entry name" value="ATP-grasp_2"/>
    <property type="match status" value="1"/>
</dbReference>
<keyword evidence="2 10" id="KW-0816">Tricarboxylic acid cycle</keyword>
<evidence type="ECO:0000256" key="4">
    <source>
        <dbReference type="ARBA" id="ARBA00022723"/>
    </source>
</evidence>
<dbReference type="Gene3D" id="3.30.1490.20">
    <property type="entry name" value="ATP-grasp fold, A domain"/>
    <property type="match status" value="1"/>
</dbReference>
<comment type="cofactor">
    <cofactor evidence="10">
        <name>Mg(2+)</name>
        <dbReference type="ChEBI" id="CHEBI:18420"/>
    </cofactor>
    <text evidence="10">Binds 1 Mg(2+) ion per subunit.</text>
</comment>
<evidence type="ECO:0000256" key="8">
    <source>
        <dbReference type="ARBA" id="ARBA00052241"/>
    </source>
</evidence>
<evidence type="ECO:0000313" key="12">
    <source>
        <dbReference type="EMBL" id="MBB4837941.1"/>
    </source>
</evidence>
<name>A0A7W7JYY8_9SPHN</name>
<dbReference type="FunFam" id="3.40.50.261:FF:000001">
    <property type="entry name" value="Succinate--CoA ligase [ADP-forming] subunit beta"/>
    <property type="match status" value="1"/>
</dbReference>
<dbReference type="PANTHER" id="PTHR11815">
    <property type="entry name" value="SUCCINYL-COA SYNTHETASE BETA CHAIN"/>
    <property type="match status" value="1"/>
</dbReference>
<dbReference type="InterPro" id="IPR005809">
    <property type="entry name" value="Succ_CoA_ligase-like_bsu"/>
</dbReference>
<dbReference type="AlphaFoldDB" id="A0A7W7JYY8"/>
<dbReference type="RefSeq" id="WP_184163272.1">
    <property type="nucleotide sequence ID" value="NZ_JACHLN010000001.1"/>
</dbReference>
<dbReference type="FunFam" id="3.30.470.20:FF:000002">
    <property type="entry name" value="Succinate--CoA ligase [ADP-forming] subunit beta"/>
    <property type="match status" value="1"/>
</dbReference>
<evidence type="ECO:0000256" key="9">
    <source>
        <dbReference type="ARBA" id="ARBA00060690"/>
    </source>
</evidence>
<comment type="catalytic activity">
    <reaction evidence="8">
        <text>(S)-malate + ATP + CoA = (S)-malyl-CoA + ADP + phosphate</text>
        <dbReference type="Rhea" id="RHEA:26193"/>
        <dbReference type="ChEBI" id="CHEBI:15589"/>
        <dbReference type="ChEBI" id="CHEBI:30616"/>
        <dbReference type="ChEBI" id="CHEBI:43474"/>
        <dbReference type="ChEBI" id="CHEBI:57287"/>
        <dbReference type="ChEBI" id="CHEBI:57317"/>
        <dbReference type="ChEBI" id="CHEBI:456216"/>
        <dbReference type="EC" id="6.2.1.9"/>
    </reaction>
</comment>
<comment type="pathway">
    <text evidence="10">Carbohydrate metabolism; tricarboxylic acid cycle; succinate from succinyl-CoA (ligase route): step 1/1.</text>
</comment>
<dbReference type="UniPathway" id="UPA00223">
    <property type="reaction ID" value="UER00999"/>
</dbReference>
<sequence length="400" mass="41961">MNIHEYQAKELLAKYGAPIAAGFAAFTVEEAVEAAKKLPGPLFVVKSQIHAGGRGKGKFKELGPDAKGGVRLAFSLDEVRAHATDMLGNTLVTIQTGEHGKQVNRLYITDGADIAKEFYLALLVDRATGRVAFVVSTEGGMDIEEVAHSTPEKIHTFDVDPATGFMPHHGRAVAAALGLTGDQGKQAAKVASSLFTAFVATDAAQIEVNPLALTEQGNLLVLDAKVGFDSNAMFRHKDLAELRDESEEDPAELEASKYDLAYIKLDGDIGCMVNGAGLAMATMDIIKLNGMFPANFLDVGGGASKEKVTAAFKIILADPNVKGILVNIFGGIMKCDIIAAGIVAAAKEVNLSVPLVVRLEGTNVAEGKEILANSGLAIVPANDLGDAAQKIVAEVKKLAA</sequence>
<feature type="binding site" evidence="10">
    <location>
        <position position="112"/>
    </location>
    <ligand>
        <name>ATP</name>
        <dbReference type="ChEBI" id="CHEBI:30616"/>
    </ligand>
</feature>
<dbReference type="PIRSF" id="PIRSF001554">
    <property type="entry name" value="SucCS_beta"/>
    <property type="match status" value="1"/>
</dbReference>
<comment type="function">
    <text evidence="10">Succinyl-CoA synthetase functions in the citric acid cycle (TCA), coupling the hydrolysis of succinyl-CoA to the synthesis of either ATP or GTP and thus represents the only step of substrate-level phosphorylation in the TCA. The beta subunit provides nucleotide specificity of the enzyme and binds the substrate succinate, while the binding sites for coenzyme A and phosphate are found in the alpha subunit.</text>
</comment>
<dbReference type="InterPro" id="IPR013650">
    <property type="entry name" value="ATP-grasp_succ-CoA_synth-type"/>
</dbReference>